<sequence length="132" mass="15210">MSNKLFVGIDVNLKENQLQCLNADDNFISKSKRFVNNLPDTIDMINYLKSIMDNENFESLTIGMEATSLYWFPLCNTLSSSKDLKDYSVEVLNLNPELISNFRKAYTDMDKTDLKDSFVIDDRLCFGRLPES</sequence>
<dbReference type="GO" id="GO:0006313">
    <property type="term" value="P:DNA transposition"/>
    <property type="evidence" value="ECO:0007669"/>
    <property type="project" value="InterPro"/>
</dbReference>
<dbReference type="AlphaFoldDB" id="A0A3Q9HR78"/>
<evidence type="ECO:0000259" key="1">
    <source>
        <dbReference type="Pfam" id="PF01548"/>
    </source>
</evidence>
<protein>
    <recommendedName>
        <fullName evidence="1">Transposase IS110-like N-terminal domain-containing protein</fullName>
    </recommendedName>
</protein>
<organism evidence="2 3">
    <name type="scientific">Anoxybacter fermentans</name>
    <dbReference type="NCBI Taxonomy" id="1323375"/>
    <lineage>
        <taxon>Bacteria</taxon>
        <taxon>Bacillati</taxon>
        <taxon>Bacillota</taxon>
        <taxon>Clostridia</taxon>
        <taxon>Halanaerobiales</taxon>
        <taxon>Anoxybacter</taxon>
    </lineage>
</organism>
<feature type="domain" description="Transposase IS110-like N-terminal" evidence="1">
    <location>
        <begin position="7"/>
        <end position="123"/>
    </location>
</feature>
<dbReference type="GO" id="GO:0004803">
    <property type="term" value="F:transposase activity"/>
    <property type="evidence" value="ECO:0007669"/>
    <property type="project" value="InterPro"/>
</dbReference>
<proteinExistence type="predicted"/>
<name>A0A3Q9HR78_9FIRM</name>
<keyword evidence="3" id="KW-1185">Reference proteome</keyword>
<dbReference type="Proteomes" id="UP000267250">
    <property type="component" value="Chromosome"/>
</dbReference>
<dbReference type="GO" id="GO:0003677">
    <property type="term" value="F:DNA binding"/>
    <property type="evidence" value="ECO:0007669"/>
    <property type="project" value="InterPro"/>
</dbReference>
<accession>A0A3Q9HR78</accession>
<evidence type="ECO:0000313" key="2">
    <source>
        <dbReference type="EMBL" id="AZR73741.1"/>
    </source>
</evidence>
<evidence type="ECO:0000313" key="3">
    <source>
        <dbReference type="Proteomes" id="UP000267250"/>
    </source>
</evidence>
<reference evidence="2 3" key="1">
    <citation type="submission" date="2016-07" db="EMBL/GenBank/DDBJ databases">
        <title>Genome and transcriptome analysis of iron-reducing fermentative bacteria Anoxybacter fermentans.</title>
        <authorList>
            <person name="Zeng X."/>
            <person name="Shao Z."/>
        </authorList>
    </citation>
    <scope>NUCLEOTIDE SEQUENCE [LARGE SCALE GENOMIC DNA]</scope>
    <source>
        <strain evidence="2 3">DY22613</strain>
    </source>
</reference>
<dbReference type="KEGG" id="aft:BBF96_10300"/>
<dbReference type="InterPro" id="IPR002525">
    <property type="entry name" value="Transp_IS110-like_N"/>
</dbReference>
<dbReference type="RefSeq" id="WP_164731013.1">
    <property type="nucleotide sequence ID" value="NZ_CP016379.1"/>
</dbReference>
<gene>
    <name evidence="2" type="ORF">BBF96_10300</name>
</gene>
<dbReference type="EMBL" id="CP016379">
    <property type="protein sequence ID" value="AZR73741.1"/>
    <property type="molecule type" value="Genomic_DNA"/>
</dbReference>
<dbReference type="Pfam" id="PF01548">
    <property type="entry name" value="DEDD_Tnp_IS110"/>
    <property type="match status" value="1"/>
</dbReference>